<evidence type="ECO:0000256" key="3">
    <source>
        <dbReference type="ARBA" id="ARBA00022833"/>
    </source>
</evidence>
<dbReference type="PROSITE" id="PS00518">
    <property type="entry name" value="ZF_RING_1"/>
    <property type="match status" value="1"/>
</dbReference>
<keyword evidence="2 4" id="KW-0863">Zinc-finger</keyword>
<reference evidence="6 7" key="1">
    <citation type="submission" date="2016-09" db="EMBL/GenBank/DDBJ databases">
        <title>Extensive genetic diversity and differential bi-allelic expression allows diatom success in the polar Southern Ocean.</title>
        <authorList>
            <consortium name="DOE Joint Genome Institute"/>
            <person name="Mock T."/>
            <person name="Otillar R.P."/>
            <person name="Strauss J."/>
            <person name="Dupont C."/>
            <person name="Frickenhaus S."/>
            <person name="Maumus F."/>
            <person name="Mcmullan M."/>
            <person name="Sanges R."/>
            <person name="Schmutz J."/>
            <person name="Toseland A."/>
            <person name="Valas R."/>
            <person name="Veluchamy A."/>
            <person name="Ward B.J."/>
            <person name="Allen A."/>
            <person name="Barry K."/>
            <person name="Falciatore A."/>
            <person name="Ferrante M."/>
            <person name="Fortunato A.E."/>
            <person name="Gloeckner G."/>
            <person name="Gruber A."/>
            <person name="Hipkin R."/>
            <person name="Janech M."/>
            <person name="Kroth P."/>
            <person name="Leese F."/>
            <person name="Lindquist E."/>
            <person name="Lyon B.R."/>
            <person name="Martin J."/>
            <person name="Mayer C."/>
            <person name="Parker M."/>
            <person name="Quesneville H."/>
            <person name="Raymond J."/>
            <person name="Uhlig C."/>
            <person name="Valentin K.U."/>
            <person name="Worden A.Z."/>
            <person name="Armbrust E.V."/>
            <person name="Bowler C."/>
            <person name="Green B."/>
            <person name="Moulton V."/>
            <person name="Van Oosterhout C."/>
            <person name="Grigoriev I."/>
        </authorList>
    </citation>
    <scope>NUCLEOTIDE SEQUENCE [LARGE SCALE GENOMIC DNA]</scope>
    <source>
        <strain evidence="6 7">CCMP1102</strain>
    </source>
</reference>
<dbReference type="Proteomes" id="UP000095751">
    <property type="component" value="Unassembled WGS sequence"/>
</dbReference>
<dbReference type="InterPro" id="IPR017907">
    <property type="entry name" value="Znf_RING_CS"/>
</dbReference>
<dbReference type="GO" id="GO:0008270">
    <property type="term" value="F:zinc ion binding"/>
    <property type="evidence" value="ECO:0007669"/>
    <property type="project" value="UniProtKB-KW"/>
</dbReference>
<gene>
    <name evidence="6" type="ORF">FRACYDRAFT_257604</name>
</gene>
<evidence type="ECO:0000259" key="5">
    <source>
        <dbReference type="PROSITE" id="PS50089"/>
    </source>
</evidence>
<evidence type="ECO:0000313" key="7">
    <source>
        <dbReference type="Proteomes" id="UP000095751"/>
    </source>
</evidence>
<name>A0A1E7EJ17_9STRA</name>
<dbReference type="PROSITE" id="PS50089">
    <property type="entry name" value="ZF_RING_2"/>
    <property type="match status" value="1"/>
</dbReference>
<dbReference type="AlphaFoldDB" id="A0A1E7EJ17"/>
<dbReference type="EMBL" id="KV784448">
    <property type="protein sequence ID" value="OEU05891.1"/>
    <property type="molecule type" value="Genomic_DNA"/>
</dbReference>
<dbReference type="InterPro" id="IPR001841">
    <property type="entry name" value="Znf_RING"/>
</dbReference>
<dbReference type="KEGG" id="fcy:FRACYDRAFT_257604"/>
<evidence type="ECO:0000256" key="4">
    <source>
        <dbReference type="PROSITE-ProRule" id="PRU00175"/>
    </source>
</evidence>
<organism evidence="6 7">
    <name type="scientific">Fragilariopsis cylindrus CCMP1102</name>
    <dbReference type="NCBI Taxonomy" id="635003"/>
    <lineage>
        <taxon>Eukaryota</taxon>
        <taxon>Sar</taxon>
        <taxon>Stramenopiles</taxon>
        <taxon>Ochrophyta</taxon>
        <taxon>Bacillariophyta</taxon>
        <taxon>Bacillariophyceae</taxon>
        <taxon>Bacillariophycidae</taxon>
        <taxon>Bacillariales</taxon>
        <taxon>Bacillariaceae</taxon>
        <taxon>Fragilariopsis</taxon>
    </lineage>
</organism>
<keyword evidence="3" id="KW-0862">Zinc</keyword>
<feature type="domain" description="RING-type" evidence="5">
    <location>
        <begin position="3"/>
        <end position="48"/>
    </location>
</feature>
<evidence type="ECO:0000256" key="1">
    <source>
        <dbReference type="ARBA" id="ARBA00022723"/>
    </source>
</evidence>
<proteinExistence type="predicted"/>
<evidence type="ECO:0000256" key="2">
    <source>
        <dbReference type="ARBA" id="ARBA00022771"/>
    </source>
</evidence>
<accession>A0A1E7EJ17</accession>
<protein>
    <recommendedName>
        <fullName evidence="5">RING-type domain-containing protein</fullName>
    </recommendedName>
</protein>
<dbReference type="InParanoid" id="A0A1E7EJ17"/>
<keyword evidence="1" id="KW-0479">Metal-binding</keyword>
<evidence type="ECO:0000313" key="6">
    <source>
        <dbReference type="EMBL" id="OEU05891.1"/>
    </source>
</evidence>
<dbReference type="SUPFAM" id="SSF57850">
    <property type="entry name" value="RING/U-box"/>
    <property type="match status" value="1"/>
</dbReference>
<dbReference type="OrthoDB" id="10681257at2759"/>
<sequence>MKCTLCRNNCDENSSFKMIPCKHIVCASCMVNSLIMKKRFELVSCVNCGVETTHHIHKALKVKHNGEKLNKNKDPFRHFGSLPIEEQKGRMLVSVIARPRTGSDVEKPLTLLAMIDDQDGAVDKNDEVELINILSLLRSFVLSGAMKKEKENENEDEETMSAFLWKRHVFADDRPATKYFYAFCMGGIDIEKDKKIAKGDREVRSRILANGMILDIVKKLVDKFKTMPFQRMLGQYCSTIPNSSKLQDLLSSVRLSVHRTTTRDHLATKAIELVQEGVSLDFKGFAALVVDNVDYTLTMGKDHWTHTMIEDNSEDDLRNDGAYEWDKNDGKLWDDLIEEEGGGEEGKEKLFSRVCDVNDRDWLRLSDYEITFIDTIKNCPDLPGANDCRALEELQAPSRSDRMKQSDVNNGLNPNEMDFYQRNRLILQPPYHSNLGELSTVMSITDAAVRAFDRWTPPADSNTKTLQGLIHAFCADGGPTYLFVEEKIAREAKGDHSYDKVEWFSMAFHLMINSIRNLNSKHSKQVYVAFTRRWRKTTQRLDWALACPDPKDIFNELYQYKVALTRNLCDNVDSADNRVIHDHAIARAKKYPIVHLILIHLKMTTIILMLKDSWRSGDHGDVPQYLTCLRYLIRLEASSNARHYLPMNIHFLKWYECASTCLKNIFEYYLFTKVTANGELMPGDLCMEKHVGDVRYMYGKRGFKNMAARFLTEVPRLNQIIGRYSNKFGDDLERERLPYNNRVYVHGEPYIKSYNYAQELNLFGDGPPNVVNYDDLINLNTNETMSSRILKTWSNSGERAKQKFMGNNPSLACYRTKQGQVKEDLVSDRIKYTSMDFDELTSLKLKITKEEILDELKLISAWMDDMDHDFLNIARCTNSSSKPVLIEALVEAREIYFKDNHDALEERIESCEHHEFEETLTTEGNRETEIENGERFYKLHPNASEKERDQTLDMFVRGTWINSGPSHTLVGVRNLLSMVIGYISVRDL</sequence>
<keyword evidence="7" id="KW-1185">Reference proteome</keyword>